<feature type="domain" description="Cardiolipin synthase N-terminal" evidence="8">
    <location>
        <begin position="21"/>
        <end position="62"/>
    </location>
</feature>
<dbReference type="Proteomes" id="UP000612956">
    <property type="component" value="Unassembled WGS sequence"/>
</dbReference>
<feature type="transmembrane region" description="Helical" evidence="6">
    <location>
        <begin position="42"/>
        <end position="62"/>
    </location>
</feature>
<evidence type="ECO:0000256" key="5">
    <source>
        <dbReference type="ARBA" id="ARBA00023136"/>
    </source>
</evidence>
<evidence type="ECO:0000256" key="6">
    <source>
        <dbReference type="SAM" id="Phobius"/>
    </source>
</evidence>
<comment type="subcellular location">
    <subcellularLocation>
        <location evidence="1">Cell membrane</location>
        <topology evidence="1">Multi-pass membrane protein</topology>
    </subcellularLocation>
</comment>
<feature type="domain" description="SHOCT" evidence="7">
    <location>
        <begin position="96"/>
        <end position="123"/>
    </location>
</feature>
<evidence type="ECO:0000259" key="7">
    <source>
        <dbReference type="Pfam" id="PF09851"/>
    </source>
</evidence>
<keyword evidence="4 6" id="KW-1133">Transmembrane helix</keyword>
<dbReference type="InterPro" id="IPR018649">
    <property type="entry name" value="SHOCT"/>
</dbReference>
<organism evidence="9 10">
    <name type="scientific">Nocardia camponoti</name>
    <dbReference type="NCBI Taxonomy" id="1616106"/>
    <lineage>
        <taxon>Bacteria</taxon>
        <taxon>Bacillati</taxon>
        <taxon>Actinomycetota</taxon>
        <taxon>Actinomycetes</taxon>
        <taxon>Mycobacteriales</taxon>
        <taxon>Nocardiaceae</taxon>
        <taxon>Nocardia</taxon>
    </lineage>
</organism>
<feature type="transmembrane region" description="Helical" evidence="6">
    <location>
        <begin position="6"/>
        <end position="30"/>
    </location>
</feature>
<evidence type="ECO:0000256" key="3">
    <source>
        <dbReference type="ARBA" id="ARBA00022692"/>
    </source>
</evidence>
<evidence type="ECO:0000313" key="10">
    <source>
        <dbReference type="Proteomes" id="UP000612956"/>
    </source>
</evidence>
<reference evidence="9" key="2">
    <citation type="submission" date="2020-09" db="EMBL/GenBank/DDBJ databases">
        <authorList>
            <person name="Sun Q."/>
            <person name="Zhou Y."/>
        </authorList>
    </citation>
    <scope>NUCLEOTIDE SEQUENCE</scope>
    <source>
        <strain evidence="9">CGMCC 4.7278</strain>
    </source>
</reference>
<dbReference type="AlphaFoldDB" id="A0A917VA27"/>
<evidence type="ECO:0000313" key="9">
    <source>
        <dbReference type="EMBL" id="GGK53947.1"/>
    </source>
</evidence>
<keyword evidence="10" id="KW-1185">Reference proteome</keyword>
<gene>
    <name evidence="9" type="ORF">GCM10011591_27170</name>
</gene>
<evidence type="ECO:0000259" key="8">
    <source>
        <dbReference type="Pfam" id="PF13396"/>
    </source>
</evidence>
<evidence type="ECO:0000256" key="2">
    <source>
        <dbReference type="ARBA" id="ARBA00022475"/>
    </source>
</evidence>
<evidence type="ECO:0000256" key="1">
    <source>
        <dbReference type="ARBA" id="ARBA00004651"/>
    </source>
</evidence>
<dbReference type="GO" id="GO:0005886">
    <property type="term" value="C:plasma membrane"/>
    <property type="evidence" value="ECO:0007669"/>
    <property type="project" value="UniProtKB-SubCell"/>
</dbReference>
<accession>A0A917VA27</accession>
<dbReference type="EMBL" id="BMMW01000002">
    <property type="protein sequence ID" value="GGK53947.1"/>
    <property type="molecule type" value="Genomic_DNA"/>
</dbReference>
<dbReference type="Pfam" id="PF13396">
    <property type="entry name" value="PLDc_N"/>
    <property type="match status" value="1"/>
</dbReference>
<keyword evidence="2" id="KW-1003">Cell membrane</keyword>
<dbReference type="Pfam" id="PF09851">
    <property type="entry name" value="SHOCT"/>
    <property type="match status" value="1"/>
</dbReference>
<dbReference type="InterPro" id="IPR027379">
    <property type="entry name" value="CLS_N"/>
</dbReference>
<evidence type="ECO:0000256" key="4">
    <source>
        <dbReference type="ARBA" id="ARBA00022989"/>
    </source>
</evidence>
<name>A0A917VA27_9NOCA</name>
<keyword evidence="3 6" id="KW-0812">Transmembrane</keyword>
<sequence>MSFWDFVWLIVISFGFVAYLILLFIILTDLFRDHKISGWMKAVWIIFLFIFPLLTALAYLIVHGGGMAKRQQEAATEAQQQETAYIRKVAGTSPAQQIAEAQALLDKGTITPAEYEQLKAKALAH</sequence>
<reference evidence="9" key="1">
    <citation type="journal article" date="2014" name="Int. J. Syst. Evol. Microbiol.">
        <title>Complete genome sequence of Corynebacterium casei LMG S-19264T (=DSM 44701T), isolated from a smear-ripened cheese.</title>
        <authorList>
            <consortium name="US DOE Joint Genome Institute (JGI-PGF)"/>
            <person name="Walter F."/>
            <person name="Albersmeier A."/>
            <person name="Kalinowski J."/>
            <person name="Ruckert C."/>
        </authorList>
    </citation>
    <scope>NUCLEOTIDE SEQUENCE</scope>
    <source>
        <strain evidence="9">CGMCC 4.7278</strain>
    </source>
</reference>
<keyword evidence="5 6" id="KW-0472">Membrane</keyword>
<dbReference type="RefSeq" id="WP_188829241.1">
    <property type="nucleotide sequence ID" value="NZ_BMMW01000002.1"/>
</dbReference>
<comment type="caution">
    <text evidence="9">The sequence shown here is derived from an EMBL/GenBank/DDBJ whole genome shotgun (WGS) entry which is preliminary data.</text>
</comment>
<proteinExistence type="predicted"/>
<protein>
    <submittedName>
        <fullName evidence="9">Membrane protein</fullName>
    </submittedName>
</protein>